<dbReference type="GO" id="GO:0003723">
    <property type="term" value="F:RNA binding"/>
    <property type="evidence" value="ECO:0007669"/>
    <property type="project" value="TreeGrafter"/>
</dbReference>
<accession>A0A6J3CCZ2</accession>
<dbReference type="CTD" id="84186"/>
<dbReference type="AlphaFoldDB" id="A0A6J3CCZ2"/>
<dbReference type="OrthoDB" id="7608935at2759"/>
<evidence type="ECO:0000256" key="7">
    <source>
        <dbReference type="ARBA" id="ARBA00041190"/>
    </source>
</evidence>
<dbReference type="InterPro" id="IPR001878">
    <property type="entry name" value="Znf_CCHC"/>
</dbReference>
<sequence length="1178" mass="134113">MEEDLNENDLEERLYAMLHHVDETEANLTVPADNEPIKTIETTPRSTIRRYWHTSVDQNSSNIYQKVNSQKENNSPSKPQNINDQKPKQEKCDAHDTPFVDLSMVQSPPNKIKTTINLLDNDLHNSVVLETSDEDEVVEVALPPKPTITIESSDEDELHIITNSKSPSKEQDKNGQYKLPSNSNSNSTSPVPSVVSSVSDEFIRGDCIALNISSRRPDDHSFDFSLHGSDLLGQNGSSKKKKKKRSKETVATSTPVAVLDVTKRNEPDECFATPKSKAKHKKQKTRSYTVTEKSVPSVDVYDSDSNQSVINVKQHENTFVVSETSLPNADVYESDSNQSDVTKENIHPKSNVNKSSASTEHSTSLEEQLKPQNETLKKSENLNACNNISADVIVDLTKNDDFIILDNENIVMANVSGFKESSDYEDEPVSVNTTPNYGSTKYPPILYDNLDFDNLKGTDKTSKRRKYSLTTLRAEMQKFYNESWGGENFNHREIQKHMSKDKSLWMIDAKDRMPGLSNNKKKYTCNYCNRSGHRDDTCRMKPPVCYMCGSTGHFEPRCPSKICVNCGSPNHMYSTMCRNCSFWGRIKCAECGQQGHPASHCPDTWRRYHNTVDIDVPLEENRQTKKSYQLYCSGCTRRGHLVHTCRSSLPFSGLPINSPYVSEYRPLYLSTNLDNSKSPINNQKNKQFSKNSQDSIVSSITNTSKNDRNKRQSKSPSTHETINKKKKQNSTSESSEANANNKNNINNRGPTNNSQEKNQGDDTSRVVANPSDTTVEKAPDFIPIFSTNHDKKGQMIQDNEVSDTSDVITSAKIYITQDITEKLKTKDGQEWLDNTMRKCNVTLQNSDMNLFLNIKGKIADQEAFQTELRDWTTIKEKPNTDNEHDTTLEGNSDNSFLYNIPKNRNNVIRVISKALESLNDDLGDPTALYKELTYLQNRQQQLLQQKVISPTQVSNNRDNINAMLRKLNMVLLGQAGLADGTQHLNELVSIQEKLTKLRQKTITLEMRKQIGQHYHCIFTATERTDYSELLQKYFDKRNTKSVGKKRNKGKFKVKHKVMATIAKNNTNFFNTQSDSTEKSDKEKQFTVPTGLPVQTVNENERTIKNSQNNAMRDLIIYHKRLLRARPNNSDLKKWRLSLVRRLHSHIVSLHRNDYKLPTKTMKKVKKTQMQAIMFLQKL</sequence>
<proteinExistence type="predicted"/>
<feature type="compositionally biased region" description="Low complexity" evidence="10">
    <location>
        <begin position="681"/>
        <end position="695"/>
    </location>
</feature>
<keyword evidence="3" id="KW-0677">Repeat</keyword>
<feature type="compositionally biased region" description="Basic and acidic residues" evidence="10">
    <location>
        <begin position="363"/>
        <end position="373"/>
    </location>
</feature>
<dbReference type="InterPro" id="IPR051644">
    <property type="entry name" value="TRAMP_AT-DNA-binding"/>
</dbReference>
<feature type="region of interest" description="Disordered" evidence="10">
    <location>
        <begin position="148"/>
        <end position="196"/>
    </location>
</feature>
<evidence type="ECO:0000256" key="6">
    <source>
        <dbReference type="ARBA" id="ARBA00023242"/>
    </source>
</evidence>
<dbReference type="GO" id="GO:0071035">
    <property type="term" value="P:nuclear polyadenylation-dependent rRNA catabolic process"/>
    <property type="evidence" value="ECO:0007669"/>
    <property type="project" value="TreeGrafter"/>
</dbReference>
<protein>
    <recommendedName>
        <fullName evidence="7">Zinc finger CCHC domain-containing protein 7</fullName>
    </recommendedName>
    <alternativeName>
        <fullName evidence="8">TRAMP-like complex RNA-binding factor ZCCHC7</fullName>
    </alternativeName>
</protein>
<evidence type="ECO:0000256" key="3">
    <source>
        <dbReference type="ARBA" id="ARBA00022737"/>
    </source>
</evidence>
<dbReference type="GO" id="GO:0031499">
    <property type="term" value="C:TRAMP complex"/>
    <property type="evidence" value="ECO:0007669"/>
    <property type="project" value="TreeGrafter"/>
</dbReference>
<dbReference type="InParanoid" id="A0A6J3CCZ2"/>
<evidence type="ECO:0000256" key="1">
    <source>
        <dbReference type="ARBA" id="ARBA00004123"/>
    </source>
</evidence>
<dbReference type="InterPro" id="IPR036875">
    <property type="entry name" value="Znf_CCHC_sf"/>
</dbReference>
<dbReference type="SMART" id="SM00343">
    <property type="entry name" value="ZnF_C2HC"/>
    <property type="match status" value="5"/>
</dbReference>
<feature type="region of interest" description="Disordered" evidence="10">
    <location>
        <begin position="268"/>
        <end position="302"/>
    </location>
</feature>
<organism evidence="12 13">
    <name type="scientific">Galleria mellonella</name>
    <name type="common">Greater wax moth</name>
    <dbReference type="NCBI Taxonomy" id="7137"/>
    <lineage>
        <taxon>Eukaryota</taxon>
        <taxon>Metazoa</taxon>
        <taxon>Ecdysozoa</taxon>
        <taxon>Arthropoda</taxon>
        <taxon>Hexapoda</taxon>
        <taxon>Insecta</taxon>
        <taxon>Pterygota</taxon>
        <taxon>Neoptera</taxon>
        <taxon>Endopterygota</taxon>
        <taxon>Lepidoptera</taxon>
        <taxon>Glossata</taxon>
        <taxon>Ditrysia</taxon>
        <taxon>Pyraloidea</taxon>
        <taxon>Pyralidae</taxon>
        <taxon>Galleriinae</taxon>
        <taxon>Galleria</taxon>
    </lineage>
</organism>
<dbReference type="PANTHER" id="PTHR46543">
    <property type="entry name" value="ZINC FINGER CCHC DOMAIN-CONTAINING PROTEIN 7"/>
    <property type="match status" value="1"/>
</dbReference>
<name>A0A6J3CCZ2_GALME</name>
<feature type="domain" description="CCHC-type" evidence="11">
    <location>
        <begin position="587"/>
        <end position="603"/>
    </location>
</feature>
<dbReference type="KEGG" id="gmw:113513237"/>
<dbReference type="RefSeq" id="XP_031768974.1">
    <property type="nucleotide sequence ID" value="XM_031913114.2"/>
</dbReference>
<dbReference type="GO" id="GO:0071038">
    <property type="term" value="P:TRAMP-dependent tRNA surveillance pathway"/>
    <property type="evidence" value="ECO:0007669"/>
    <property type="project" value="TreeGrafter"/>
</dbReference>
<dbReference type="PROSITE" id="PS50158">
    <property type="entry name" value="ZF_CCHC"/>
    <property type="match status" value="2"/>
</dbReference>
<feature type="region of interest" description="Disordered" evidence="10">
    <location>
        <begin position="330"/>
        <end position="373"/>
    </location>
</feature>
<evidence type="ECO:0000256" key="8">
    <source>
        <dbReference type="ARBA" id="ARBA00043023"/>
    </source>
</evidence>
<dbReference type="GO" id="GO:0071037">
    <property type="term" value="P:nuclear polyadenylation-dependent snRNA catabolic process"/>
    <property type="evidence" value="ECO:0007669"/>
    <property type="project" value="TreeGrafter"/>
</dbReference>
<feature type="region of interest" description="Disordered" evidence="10">
    <location>
        <begin position="69"/>
        <end position="93"/>
    </location>
</feature>
<dbReference type="Gene3D" id="4.10.60.10">
    <property type="entry name" value="Zinc finger, CCHC-type"/>
    <property type="match status" value="2"/>
</dbReference>
<dbReference type="PANTHER" id="PTHR46543:SF1">
    <property type="entry name" value="ZINC FINGER CCHC DOMAIN-CONTAINING PROTEIN 7"/>
    <property type="match status" value="1"/>
</dbReference>
<dbReference type="GO" id="GO:0071036">
    <property type="term" value="P:nuclear polyadenylation-dependent snoRNA catabolic process"/>
    <property type="evidence" value="ECO:0007669"/>
    <property type="project" value="TreeGrafter"/>
</dbReference>
<keyword evidence="12" id="KW-1185">Reference proteome</keyword>
<feature type="compositionally biased region" description="Low complexity" evidence="10">
    <location>
        <begin position="180"/>
        <end position="196"/>
    </location>
</feature>
<dbReference type="SUPFAM" id="SSF57756">
    <property type="entry name" value="Retrovirus zinc finger-like domains"/>
    <property type="match status" value="1"/>
</dbReference>
<dbReference type="GeneID" id="113513237"/>
<feature type="compositionally biased region" description="Basic residues" evidence="10">
    <location>
        <begin position="276"/>
        <end position="285"/>
    </location>
</feature>
<keyword evidence="4 9" id="KW-0863">Zinc-finger</keyword>
<dbReference type="GO" id="GO:0008270">
    <property type="term" value="F:zinc ion binding"/>
    <property type="evidence" value="ECO:0007669"/>
    <property type="project" value="UniProtKB-KW"/>
</dbReference>
<keyword evidence="2" id="KW-0479">Metal-binding</keyword>
<feature type="domain" description="CCHC-type" evidence="11">
    <location>
        <begin position="545"/>
        <end position="560"/>
    </location>
</feature>
<evidence type="ECO:0000256" key="2">
    <source>
        <dbReference type="ARBA" id="ARBA00022723"/>
    </source>
</evidence>
<feature type="compositionally biased region" description="Polar residues" evidence="10">
    <location>
        <begin position="348"/>
        <end position="362"/>
    </location>
</feature>
<feature type="compositionally biased region" description="Polar residues" evidence="10">
    <location>
        <begin position="69"/>
        <end position="84"/>
    </location>
</feature>
<feature type="region of interest" description="Disordered" evidence="10">
    <location>
        <begin position="226"/>
        <end position="253"/>
    </location>
</feature>
<gene>
    <name evidence="13" type="primary">LOC113513237</name>
</gene>
<evidence type="ECO:0000256" key="5">
    <source>
        <dbReference type="ARBA" id="ARBA00022833"/>
    </source>
</evidence>
<evidence type="ECO:0000256" key="4">
    <source>
        <dbReference type="ARBA" id="ARBA00022771"/>
    </source>
</evidence>
<feature type="compositionally biased region" description="Low complexity" evidence="10">
    <location>
        <begin position="729"/>
        <end position="754"/>
    </location>
</feature>
<evidence type="ECO:0000313" key="13">
    <source>
        <dbReference type="RefSeq" id="XP_031768974.1"/>
    </source>
</evidence>
<evidence type="ECO:0000256" key="9">
    <source>
        <dbReference type="PROSITE-ProRule" id="PRU00047"/>
    </source>
</evidence>
<evidence type="ECO:0000259" key="11">
    <source>
        <dbReference type="PROSITE" id="PS50158"/>
    </source>
</evidence>
<keyword evidence="6" id="KW-0539">Nucleus</keyword>
<feature type="region of interest" description="Disordered" evidence="10">
    <location>
        <begin position="673"/>
        <end position="781"/>
    </location>
</feature>
<dbReference type="Proteomes" id="UP001652740">
    <property type="component" value="Unplaced"/>
</dbReference>
<reference evidence="13" key="1">
    <citation type="submission" date="2025-08" db="UniProtKB">
        <authorList>
            <consortium name="RefSeq"/>
        </authorList>
    </citation>
    <scope>IDENTIFICATION</scope>
    <source>
        <tissue evidence="13">Whole larvae</tissue>
    </source>
</reference>
<evidence type="ECO:0000256" key="10">
    <source>
        <dbReference type="SAM" id="MobiDB-lite"/>
    </source>
</evidence>
<dbReference type="GO" id="GO:0071039">
    <property type="term" value="P:nuclear polyadenylation-dependent CUT catabolic process"/>
    <property type="evidence" value="ECO:0007669"/>
    <property type="project" value="TreeGrafter"/>
</dbReference>
<dbReference type="GO" id="GO:0071031">
    <property type="term" value="P:nuclear mRNA surveillance of mRNA 3'-end processing"/>
    <property type="evidence" value="ECO:0007669"/>
    <property type="project" value="TreeGrafter"/>
</dbReference>
<comment type="subcellular location">
    <subcellularLocation>
        <location evidence="1">Nucleus</location>
    </subcellularLocation>
</comment>
<evidence type="ECO:0000313" key="12">
    <source>
        <dbReference type="Proteomes" id="UP001652740"/>
    </source>
</evidence>
<keyword evidence="5" id="KW-0862">Zinc</keyword>